<feature type="domain" description="RING-type" evidence="3">
    <location>
        <begin position="49"/>
        <end position="99"/>
    </location>
</feature>
<sequence>MNPEDRTQSFNTVLECLEKVGVDGRNLYRRAKTDMKDPNDLGWMSKDVCPVCIESQFDVSKGCLLACPDKKKYYCENCVSSLRQTDADDLGRIPCPFCRKRAYFVCTQWIFVNDEDKRKEAKARYKRAHRNQQKSQKRKREAEECKPHKQYKPAPDV</sequence>
<gene>
    <name evidence="4" type="ORF">V5O48_015145</name>
</gene>
<organism evidence="4 5">
    <name type="scientific">Marasmius crinis-equi</name>
    <dbReference type="NCBI Taxonomy" id="585013"/>
    <lineage>
        <taxon>Eukaryota</taxon>
        <taxon>Fungi</taxon>
        <taxon>Dikarya</taxon>
        <taxon>Basidiomycota</taxon>
        <taxon>Agaricomycotina</taxon>
        <taxon>Agaricomycetes</taxon>
        <taxon>Agaricomycetidae</taxon>
        <taxon>Agaricales</taxon>
        <taxon>Marasmiineae</taxon>
        <taxon>Marasmiaceae</taxon>
        <taxon>Marasmius</taxon>
    </lineage>
</organism>
<keyword evidence="1" id="KW-0863">Zinc-finger</keyword>
<keyword evidence="1" id="KW-0479">Metal-binding</keyword>
<evidence type="ECO:0000313" key="5">
    <source>
        <dbReference type="Proteomes" id="UP001465976"/>
    </source>
</evidence>
<accession>A0ABR3EVC2</accession>
<feature type="compositionally biased region" description="Basic residues" evidence="2">
    <location>
        <begin position="124"/>
        <end position="139"/>
    </location>
</feature>
<name>A0ABR3EVC2_9AGAR</name>
<evidence type="ECO:0000259" key="3">
    <source>
        <dbReference type="PROSITE" id="PS50089"/>
    </source>
</evidence>
<comment type="caution">
    <text evidence="4">The sequence shown here is derived from an EMBL/GenBank/DDBJ whole genome shotgun (WGS) entry which is preliminary data.</text>
</comment>
<protein>
    <recommendedName>
        <fullName evidence="3">RING-type domain-containing protein</fullName>
    </recommendedName>
</protein>
<feature type="region of interest" description="Disordered" evidence="2">
    <location>
        <begin position="117"/>
        <end position="157"/>
    </location>
</feature>
<dbReference type="Proteomes" id="UP001465976">
    <property type="component" value="Unassembled WGS sequence"/>
</dbReference>
<evidence type="ECO:0000256" key="2">
    <source>
        <dbReference type="SAM" id="MobiDB-lite"/>
    </source>
</evidence>
<dbReference type="InterPro" id="IPR001841">
    <property type="entry name" value="Znf_RING"/>
</dbReference>
<keyword evidence="5" id="KW-1185">Reference proteome</keyword>
<evidence type="ECO:0000313" key="4">
    <source>
        <dbReference type="EMBL" id="KAL0566855.1"/>
    </source>
</evidence>
<reference evidence="4 5" key="1">
    <citation type="submission" date="2024-02" db="EMBL/GenBank/DDBJ databases">
        <title>A draft genome for the cacao thread blight pathogen Marasmius crinis-equi.</title>
        <authorList>
            <person name="Cohen S.P."/>
            <person name="Baruah I.K."/>
            <person name="Amoako-Attah I."/>
            <person name="Bukari Y."/>
            <person name="Meinhardt L.W."/>
            <person name="Bailey B.A."/>
        </authorList>
    </citation>
    <scope>NUCLEOTIDE SEQUENCE [LARGE SCALE GENOMIC DNA]</scope>
    <source>
        <strain evidence="4 5">GH-76</strain>
    </source>
</reference>
<dbReference type="PROSITE" id="PS50089">
    <property type="entry name" value="ZF_RING_2"/>
    <property type="match status" value="1"/>
</dbReference>
<proteinExistence type="predicted"/>
<dbReference type="EMBL" id="JBAHYK010001752">
    <property type="protein sequence ID" value="KAL0566855.1"/>
    <property type="molecule type" value="Genomic_DNA"/>
</dbReference>
<evidence type="ECO:0000256" key="1">
    <source>
        <dbReference type="PROSITE-ProRule" id="PRU00175"/>
    </source>
</evidence>
<keyword evidence="1" id="KW-0862">Zinc</keyword>